<dbReference type="EMBL" id="JARBHA010000007">
    <property type="protein sequence ID" value="KAJ9697252.1"/>
    <property type="molecule type" value="Genomic_DNA"/>
</dbReference>
<evidence type="ECO:0000313" key="7">
    <source>
        <dbReference type="Proteomes" id="UP001168098"/>
    </source>
</evidence>
<dbReference type="GO" id="GO:0045739">
    <property type="term" value="P:positive regulation of DNA repair"/>
    <property type="evidence" value="ECO:0007669"/>
    <property type="project" value="InterPro"/>
</dbReference>
<accession>A0AA39DX61</accession>
<evidence type="ECO:0000256" key="4">
    <source>
        <dbReference type="ARBA" id="ARBA00023204"/>
    </source>
</evidence>
<comment type="caution">
    <text evidence="6">The sequence shown here is derived from an EMBL/GenBank/DDBJ whole genome shotgun (WGS) entry which is preliminary data.</text>
</comment>
<evidence type="ECO:0000256" key="5">
    <source>
        <dbReference type="ARBA" id="ARBA00023242"/>
    </source>
</evidence>
<comment type="subcellular location">
    <subcellularLocation>
        <location evidence="1">Nucleus</location>
    </subcellularLocation>
</comment>
<reference evidence="6 7" key="1">
    <citation type="journal article" date="2023" name="BMC Biotechnol.">
        <title>Vitis rotundifolia cv Carlos genome sequencing.</title>
        <authorList>
            <person name="Huff M."/>
            <person name="Hulse-Kemp A."/>
            <person name="Scheffler B."/>
            <person name="Youngblood R."/>
            <person name="Simpson S."/>
            <person name="Babiker E."/>
            <person name="Staton M."/>
        </authorList>
    </citation>
    <scope>NUCLEOTIDE SEQUENCE [LARGE SCALE GENOMIC DNA]</scope>
    <source>
        <tissue evidence="6">Leaf</tissue>
    </source>
</reference>
<dbReference type="PANTHER" id="PTHR15660">
    <property type="entry name" value="BRISC AND BRCA1-A COMPLEX MEMBER 1"/>
    <property type="match status" value="1"/>
</dbReference>
<proteinExistence type="predicted"/>
<keyword evidence="4" id="KW-0234">DNA repair</keyword>
<keyword evidence="7" id="KW-1185">Reference proteome</keyword>
<keyword evidence="2" id="KW-0963">Cytoplasm</keyword>
<evidence type="ECO:0000256" key="3">
    <source>
        <dbReference type="ARBA" id="ARBA00022763"/>
    </source>
</evidence>
<gene>
    <name evidence="6" type="ORF">PVL29_009163</name>
</gene>
<dbReference type="GO" id="GO:0006281">
    <property type="term" value="P:DNA repair"/>
    <property type="evidence" value="ECO:0007669"/>
    <property type="project" value="UniProtKB-KW"/>
</dbReference>
<name>A0AA39DX61_VITRO</name>
<dbReference type="AlphaFoldDB" id="A0AA39DX61"/>
<keyword evidence="3" id="KW-0227">DNA damage</keyword>
<organism evidence="6 7">
    <name type="scientific">Vitis rotundifolia</name>
    <name type="common">Muscadine grape</name>
    <dbReference type="NCBI Taxonomy" id="103349"/>
    <lineage>
        <taxon>Eukaryota</taxon>
        <taxon>Viridiplantae</taxon>
        <taxon>Streptophyta</taxon>
        <taxon>Embryophyta</taxon>
        <taxon>Tracheophyta</taxon>
        <taxon>Spermatophyta</taxon>
        <taxon>Magnoliopsida</taxon>
        <taxon>eudicotyledons</taxon>
        <taxon>Gunneridae</taxon>
        <taxon>Pentapetalae</taxon>
        <taxon>rosids</taxon>
        <taxon>Vitales</taxon>
        <taxon>Vitaceae</taxon>
        <taxon>Viteae</taxon>
        <taxon>Vitis</taxon>
    </lineage>
</organism>
<sequence length="209" mass="24084">MEGMEAQSSSSFANALYPSQLFNEDILPCIDVIAELMAKMKATGSKGRLITRMYYLKQAILLFVHARLAVNSDHRFVFTAMGKTTSWLEREFNNESDSAITTLQVFFAHPQHQWPVNPKFFTLDVVYFHDEPGPVNSPQKVYDAPMDSLERVTEQEKPCQTSLRLSRDVQGKVQSVPTRESHFDKEVIELLEFHPLEIQHVYHLLLPWI</sequence>
<evidence type="ECO:0000256" key="1">
    <source>
        <dbReference type="ARBA" id="ARBA00004123"/>
    </source>
</evidence>
<dbReference type="InterPro" id="IPR026126">
    <property type="entry name" value="BABAM1"/>
</dbReference>
<keyword evidence="5" id="KW-0539">Nucleus</keyword>
<evidence type="ECO:0000313" key="6">
    <source>
        <dbReference type="EMBL" id="KAJ9697252.1"/>
    </source>
</evidence>
<evidence type="ECO:0000256" key="2">
    <source>
        <dbReference type="ARBA" id="ARBA00022490"/>
    </source>
</evidence>
<dbReference type="GO" id="GO:0070552">
    <property type="term" value="C:BRISC complex"/>
    <property type="evidence" value="ECO:0007669"/>
    <property type="project" value="InterPro"/>
</dbReference>
<protein>
    <submittedName>
        <fullName evidence="6">Uncharacterized protein</fullName>
    </submittedName>
</protein>
<dbReference type="Proteomes" id="UP001168098">
    <property type="component" value="Unassembled WGS sequence"/>
</dbReference>
<dbReference type="PANTHER" id="PTHR15660:SF1">
    <property type="entry name" value="BRISC AND BRCA1-A COMPLEX MEMBER 1"/>
    <property type="match status" value="1"/>
</dbReference>